<dbReference type="STRING" id="1116472.MGMO_37c00060"/>
<evidence type="ECO:0000313" key="2">
    <source>
        <dbReference type="Proteomes" id="UP000017842"/>
    </source>
</evidence>
<name>V5BIE0_9GAMM</name>
<protein>
    <submittedName>
        <fullName evidence="1">Uncharacterized protein</fullName>
    </submittedName>
</protein>
<dbReference type="AlphaFoldDB" id="V5BIE0"/>
<accession>V5BIE0</accession>
<comment type="caution">
    <text evidence="1">The sequence shown here is derived from an EMBL/GenBank/DDBJ whole genome shotgun (WGS) entry which is preliminary data.</text>
</comment>
<proteinExistence type="predicted"/>
<dbReference type="RefSeq" id="WP_023493917.1">
    <property type="nucleotide sequence ID" value="NZ_AYLO01000036.1"/>
</dbReference>
<dbReference type="Proteomes" id="UP000017842">
    <property type="component" value="Unassembled WGS sequence"/>
</dbReference>
<sequence length="42" mass="4617">MDESQGEGFEFVEDATALTHPLQQLCDPIFAIGYGTSARRKS</sequence>
<dbReference type="EMBL" id="AYLO01000036">
    <property type="protein sequence ID" value="ESS73045.1"/>
    <property type="molecule type" value="Genomic_DNA"/>
</dbReference>
<keyword evidence="2" id="KW-1185">Reference proteome</keyword>
<organism evidence="1 2">
    <name type="scientific">Methyloglobulus morosus KoM1</name>
    <dbReference type="NCBI Taxonomy" id="1116472"/>
    <lineage>
        <taxon>Bacteria</taxon>
        <taxon>Pseudomonadati</taxon>
        <taxon>Pseudomonadota</taxon>
        <taxon>Gammaproteobacteria</taxon>
        <taxon>Methylococcales</taxon>
        <taxon>Methylococcaceae</taxon>
        <taxon>Methyloglobulus</taxon>
    </lineage>
</organism>
<evidence type="ECO:0000313" key="1">
    <source>
        <dbReference type="EMBL" id="ESS73045.1"/>
    </source>
</evidence>
<gene>
    <name evidence="1" type="ORF">MGMO_37c00060</name>
</gene>
<reference evidence="1 2" key="1">
    <citation type="journal article" date="2013" name="Genome Announc.">
        <title>Draft Genome Sequence of the Methanotrophic Gammaproteobacterium Methyloglobulus morosus DSM 22980 Strain KoM1.</title>
        <authorList>
            <person name="Poehlein A."/>
            <person name="Deutzmann J.S."/>
            <person name="Daniel R."/>
            <person name="Simeonova D.D."/>
        </authorList>
    </citation>
    <scope>NUCLEOTIDE SEQUENCE [LARGE SCALE GENOMIC DNA]</scope>
    <source>
        <strain evidence="1 2">KoM1</strain>
    </source>
</reference>